<evidence type="ECO:0000313" key="2">
    <source>
        <dbReference type="Proteomes" id="UP000550260"/>
    </source>
</evidence>
<proteinExistence type="predicted"/>
<reference evidence="1 2" key="1">
    <citation type="submission" date="2020-08" db="EMBL/GenBank/DDBJ databases">
        <title>Amycolatopsis echigonensis JCM 21831.</title>
        <authorList>
            <person name="Tedsree N."/>
            <person name="Kuncharoen N."/>
            <person name="Likhitwitayawuid K."/>
            <person name="Tanasupawat S."/>
        </authorList>
    </citation>
    <scope>NUCLEOTIDE SEQUENCE [LARGE SCALE GENOMIC DNA]</scope>
    <source>
        <strain evidence="1 2">JCM 21831</strain>
    </source>
</reference>
<organism evidence="1 2">
    <name type="scientific">Amycolatopsis echigonensis</name>
    <dbReference type="NCBI Taxonomy" id="2576905"/>
    <lineage>
        <taxon>Bacteria</taxon>
        <taxon>Bacillati</taxon>
        <taxon>Actinomycetota</taxon>
        <taxon>Actinomycetes</taxon>
        <taxon>Pseudonocardiales</taxon>
        <taxon>Pseudonocardiaceae</taxon>
        <taxon>Amycolatopsis</taxon>
    </lineage>
</organism>
<sequence>MPTDTRFLPAAGSLDADPGVHLIRPDRCVLEVTLRPFGIPVLRGRLTVRRATFTRGPDGGVVTAEIDGSSFRTGVPFVSAMVTRELGELGFTADEIVERPPVEFAGRLDFGDSTRDLVLGGELREAGEGRVILWLKGTLPPRRRPLRTVGRITRLLARRPVHVEFAGEFVQ</sequence>
<gene>
    <name evidence="1" type="ORF">H5411_44905</name>
</gene>
<dbReference type="Proteomes" id="UP000550260">
    <property type="component" value="Unassembled WGS sequence"/>
</dbReference>
<comment type="caution">
    <text evidence="1">The sequence shown here is derived from an EMBL/GenBank/DDBJ whole genome shotgun (WGS) entry which is preliminary data.</text>
</comment>
<dbReference type="EMBL" id="JACJHR010000156">
    <property type="protein sequence ID" value="MBB2506236.1"/>
    <property type="molecule type" value="Genomic_DNA"/>
</dbReference>
<dbReference type="RefSeq" id="WP_183127843.1">
    <property type="nucleotide sequence ID" value="NZ_JACJHR010000156.1"/>
</dbReference>
<accession>A0A8E2B9K8</accession>
<evidence type="ECO:0000313" key="1">
    <source>
        <dbReference type="EMBL" id="MBB2506236.1"/>
    </source>
</evidence>
<protein>
    <submittedName>
        <fullName evidence="1">Uncharacterized protein</fullName>
    </submittedName>
</protein>
<name>A0A8E2B9K8_9PSEU</name>
<dbReference type="AlphaFoldDB" id="A0A8E2B9K8"/>